<dbReference type="AlphaFoldDB" id="A0A7S2QX68"/>
<accession>A0A7S2QX68</accession>
<sequence>MYSCARVMGVGVGGGAVSAARGASMRVDKVTPAMTMMGRGHRRGARVAMGAKKAKRGGGNQDDYSSDFALYGSFDEDYGEGAGLLLGKQELRGGAGVGRGKKKAGYDAVAGVLDALANERKARRSSSPAPVSDGGVGYAKKSAYDVDDEETGAESNVDDIVAAPAAKAAVPKPKLKPKPVAKPKQVEDVDPVSTTAKAAKTLQKWGFVDADVTAALDAVSASVGDGATAKKRQVAALDWLLANCEFDRVPDEYKLEAQQARAQN</sequence>
<dbReference type="EMBL" id="HBHH01000588">
    <property type="protein sequence ID" value="CAD9654528.1"/>
    <property type="molecule type" value="Transcribed_RNA"/>
</dbReference>
<protein>
    <submittedName>
        <fullName evidence="1">Uncharacterized protein</fullName>
    </submittedName>
</protein>
<organism evidence="1">
    <name type="scientific">Ostreococcus mediterraneus</name>
    <dbReference type="NCBI Taxonomy" id="1486918"/>
    <lineage>
        <taxon>Eukaryota</taxon>
        <taxon>Viridiplantae</taxon>
        <taxon>Chlorophyta</taxon>
        <taxon>Mamiellophyceae</taxon>
        <taxon>Mamiellales</taxon>
        <taxon>Bathycoccaceae</taxon>
        <taxon>Ostreococcus</taxon>
    </lineage>
</organism>
<proteinExistence type="predicted"/>
<evidence type="ECO:0000313" key="1">
    <source>
        <dbReference type="EMBL" id="CAD9654528.1"/>
    </source>
</evidence>
<reference evidence="1" key="1">
    <citation type="submission" date="2021-01" db="EMBL/GenBank/DDBJ databases">
        <authorList>
            <person name="Corre E."/>
            <person name="Pelletier E."/>
            <person name="Niang G."/>
            <person name="Scheremetjew M."/>
            <person name="Finn R."/>
            <person name="Kale V."/>
            <person name="Holt S."/>
            <person name="Cochrane G."/>
            <person name="Meng A."/>
            <person name="Brown T."/>
            <person name="Cohen L."/>
        </authorList>
    </citation>
    <scope>NUCLEOTIDE SEQUENCE</scope>
    <source>
        <strain evidence="1">Clade-D-RCC2596</strain>
    </source>
</reference>
<gene>
    <name evidence="1" type="ORF">OMED0932_LOCUS256</name>
</gene>
<name>A0A7S2QX68_9CHLO</name>